<dbReference type="PANTHER" id="PTHR32063">
    <property type="match status" value="1"/>
</dbReference>
<dbReference type="RefSeq" id="WP_374834867.1">
    <property type="nucleotide sequence ID" value="NZ_JBHEEW010000001.1"/>
</dbReference>
<dbReference type="Proteomes" id="UP001597173">
    <property type="component" value="Unassembled WGS sequence"/>
</dbReference>
<dbReference type="PRINTS" id="PR00702">
    <property type="entry name" value="ACRIFLAVINRP"/>
</dbReference>
<dbReference type="Pfam" id="PF00873">
    <property type="entry name" value="ACR_tran"/>
    <property type="match status" value="1"/>
</dbReference>
<dbReference type="Gene3D" id="3.30.70.1320">
    <property type="entry name" value="Multidrug efflux transporter AcrB pore domain like"/>
    <property type="match status" value="1"/>
</dbReference>
<protein>
    <submittedName>
        <fullName evidence="2">Efflux RND transporter permease subunit</fullName>
    </submittedName>
</protein>
<name>A0ABW3YTT5_MYCRA</name>
<feature type="transmembrane region" description="Helical" evidence="1">
    <location>
        <begin position="435"/>
        <end position="454"/>
    </location>
</feature>
<feature type="transmembrane region" description="Helical" evidence="1">
    <location>
        <begin position="983"/>
        <end position="1006"/>
    </location>
</feature>
<feature type="transmembrane region" description="Helical" evidence="1">
    <location>
        <begin position="524"/>
        <end position="543"/>
    </location>
</feature>
<feature type="transmembrane region" description="Helical" evidence="1">
    <location>
        <begin position="851"/>
        <end position="872"/>
    </location>
</feature>
<dbReference type="Gene3D" id="1.20.1640.10">
    <property type="entry name" value="Multidrug efflux transporter AcrB transmembrane domain"/>
    <property type="match status" value="2"/>
</dbReference>
<feature type="transmembrane region" description="Helical" evidence="1">
    <location>
        <begin position="906"/>
        <end position="928"/>
    </location>
</feature>
<keyword evidence="1" id="KW-0472">Membrane</keyword>
<dbReference type="EMBL" id="JBHTNF010000002">
    <property type="protein sequence ID" value="MFD1327216.1"/>
    <property type="molecule type" value="Genomic_DNA"/>
</dbReference>
<dbReference type="InterPro" id="IPR027463">
    <property type="entry name" value="AcrB_DN_DC_subdom"/>
</dbReference>
<feature type="transmembrane region" description="Helical" evidence="1">
    <location>
        <begin position="337"/>
        <end position="357"/>
    </location>
</feature>
<keyword evidence="3" id="KW-1185">Reference proteome</keyword>
<dbReference type="PANTHER" id="PTHR32063:SF64">
    <property type="entry name" value="ACRB_ACRD_ACRF FAMILY PROTEIN"/>
    <property type="match status" value="1"/>
</dbReference>
<evidence type="ECO:0000313" key="3">
    <source>
        <dbReference type="Proteomes" id="UP001597173"/>
    </source>
</evidence>
<keyword evidence="1" id="KW-0812">Transmembrane</keyword>
<feature type="transmembrane region" description="Helical" evidence="1">
    <location>
        <begin position="879"/>
        <end position="900"/>
    </location>
</feature>
<feature type="transmembrane region" description="Helical" evidence="1">
    <location>
        <begin position="953"/>
        <end position="971"/>
    </location>
</feature>
<feature type="transmembrane region" description="Helical" evidence="1">
    <location>
        <begin position="466"/>
        <end position="493"/>
    </location>
</feature>
<dbReference type="Gene3D" id="3.30.2090.10">
    <property type="entry name" value="Multidrug efflux transporter AcrB TolC docking domain, DN and DC subdomains"/>
    <property type="match status" value="2"/>
</dbReference>
<comment type="caution">
    <text evidence="2">The sequence shown here is derived from an EMBL/GenBank/DDBJ whole genome shotgun (WGS) entry which is preliminary data.</text>
</comment>
<dbReference type="SUPFAM" id="SSF82866">
    <property type="entry name" value="Multidrug efflux transporter AcrB transmembrane domain"/>
    <property type="match status" value="2"/>
</dbReference>
<accession>A0ABW3YTT5</accession>
<dbReference type="SUPFAM" id="SSF82714">
    <property type="entry name" value="Multidrug efflux transporter AcrB TolC docking domain, DN and DC subdomains"/>
    <property type="match status" value="2"/>
</dbReference>
<sequence>MKDGFNLSVWAIERQSLIIFLVVLSAIAGILAYLNLGRDEDPEFTFKTMVVSAGWPGATIEQTVDQVTDRLERALEEVPHLDNLQSLTAAGQAVIHVTLDDATPPDQVGESWYQARKKVGDMLTTLPAGVRGPFFNDDFGDTFGIIYAFTAEGFSDREVRDWAYEARTRLLQLENIGKVQLIGTQDETIYIEFSTERLASLGLSSQTVIATIQAQNAVLPAGLITADQDRTILQVTGTLSDENTIRALNIPTAAGFVRLGDIATVVRGTVDPPQPRFRVKGKPAIGLAISMASGGDILQLGSNIDATMRKLEDDLPIGITLTHVASQPTVVKTAIRGFTTSLAQAVVIVLGVSFLALGVRAGLAVAVSIPLVLALTFLFMDIAGIALQRVSLGALIIALTLMIDDTMVTVETMMAKLEQGYERVKAAAHAYTSTAFPMLAGTLVTIAGFIPVGFAQSSSGEYARSLFLVIGFALIVSWLVAVLLTPIVGLAVLKSGSGGGGKEDGPVIRGFKSLLRNCMRMRHVVILATIGLFIAALFGSNFMKRQFFPPSDRPELILQLTLPQGASQAATAAHVAKAEEVLAADEDVADWSFYVGSDPVRFYLSMDLQAPAPSRAQAVVIAKSVGARDALQARLQKALDEKLADIVVRVSPLEMGPPVGWPVQYRVSGPDVAGVRRLAWEVADAISRVPGVVEPNLDWNEPIRKIVIDVDQDRARLVGLNSSVIAQTLFATTSGLPVTQVKDSIYLVNVVARAPENERVDVDTLRSLQIPVGPNHTVPLSSIATIDYQVTQPVIRRHDLSTTITVQADTAEGVMAAGVVEDAAAKIDELRAANPNYQIKVGGTVEGADEGLASVVAMLPVMAVIILIILMFQLQSVQRLLLVISVVPLGLIGVVLAMLITNTPVGFIAVLGMIALIGMITRNSVVLIDQIDQKMEEEGKSWQGVIDVTANRVRPVFLTAGSTVLGMLPIIRDPFWSPLAFTVIGGLVVAAALTLVFLPVLYVLWFRIPPKAEPARVDAELEASEPQPVAVGG</sequence>
<keyword evidence="1" id="KW-1133">Transmembrane helix</keyword>
<dbReference type="Gene3D" id="3.30.70.1430">
    <property type="entry name" value="Multidrug efflux transporter AcrB pore domain"/>
    <property type="match status" value="2"/>
</dbReference>
<organism evidence="2 3">
    <name type="scientific">Mycoplana ramosa</name>
    <name type="common">Mycoplana bullata</name>
    <dbReference type="NCBI Taxonomy" id="40837"/>
    <lineage>
        <taxon>Bacteria</taxon>
        <taxon>Pseudomonadati</taxon>
        <taxon>Pseudomonadota</taxon>
        <taxon>Alphaproteobacteria</taxon>
        <taxon>Hyphomicrobiales</taxon>
        <taxon>Rhizobiaceae</taxon>
        <taxon>Mycoplana</taxon>
    </lineage>
</organism>
<gene>
    <name evidence="2" type="ORF">ACFQ33_04850</name>
</gene>
<reference evidence="3" key="1">
    <citation type="journal article" date="2019" name="Int. J. Syst. Evol. Microbiol.">
        <title>The Global Catalogue of Microorganisms (GCM) 10K type strain sequencing project: providing services to taxonomists for standard genome sequencing and annotation.</title>
        <authorList>
            <consortium name="The Broad Institute Genomics Platform"/>
            <consortium name="The Broad Institute Genome Sequencing Center for Infectious Disease"/>
            <person name="Wu L."/>
            <person name="Ma J."/>
        </authorList>
    </citation>
    <scope>NUCLEOTIDE SEQUENCE [LARGE SCALE GENOMIC DNA]</scope>
    <source>
        <strain evidence="3">CCUG 55609</strain>
    </source>
</reference>
<evidence type="ECO:0000313" key="2">
    <source>
        <dbReference type="EMBL" id="MFD1327216.1"/>
    </source>
</evidence>
<dbReference type="InterPro" id="IPR001036">
    <property type="entry name" value="Acrflvin-R"/>
</dbReference>
<proteinExistence type="predicted"/>
<dbReference type="SUPFAM" id="SSF82693">
    <property type="entry name" value="Multidrug efflux transporter AcrB pore domain, PN1, PN2, PC1 and PC2 subdomains"/>
    <property type="match status" value="3"/>
</dbReference>
<dbReference type="Gene3D" id="3.30.70.1440">
    <property type="entry name" value="Multidrug efflux transporter AcrB pore domain"/>
    <property type="match status" value="1"/>
</dbReference>
<evidence type="ECO:0000256" key="1">
    <source>
        <dbReference type="SAM" id="Phobius"/>
    </source>
</evidence>
<feature type="transmembrane region" description="Helical" evidence="1">
    <location>
        <begin position="17"/>
        <end position="36"/>
    </location>
</feature>